<evidence type="ECO:0000313" key="16">
    <source>
        <dbReference type="Proteomes" id="UP000005226"/>
    </source>
</evidence>
<dbReference type="Gene3D" id="3.30.160.60">
    <property type="entry name" value="Classic Zinc Finger"/>
    <property type="match status" value="8"/>
</dbReference>
<gene>
    <name evidence="15" type="primary">zbtb24</name>
</gene>
<dbReference type="FunFam" id="3.30.160.60:FF:000110">
    <property type="entry name" value="Zinc finger protein-like"/>
    <property type="match status" value="1"/>
</dbReference>
<accession>A0A3B5K3D0</accession>
<keyword evidence="9" id="KW-0804">Transcription</keyword>
<evidence type="ECO:0000256" key="6">
    <source>
        <dbReference type="ARBA" id="ARBA00022833"/>
    </source>
</evidence>
<comment type="subcellular location">
    <subcellularLocation>
        <location evidence="1">Nucleus</location>
    </subcellularLocation>
</comment>
<dbReference type="InterPro" id="IPR013087">
    <property type="entry name" value="Znf_C2H2_type"/>
</dbReference>
<dbReference type="PANTHER" id="PTHR24394">
    <property type="entry name" value="ZINC FINGER PROTEIN"/>
    <property type="match status" value="1"/>
</dbReference>
<evidence type="ECO:0000259" key="13">
    <source>
        <dbReference type="PROSITE" id="PS50097"/>
    </source>
</evidence>
<proteinExistence type="inferred from homology"/>
<dbReference type="CTD" id="9841"/>
<dbReference type="PROSITE" id="PS50097">
    <property type="entry name" value="BTB"/>
    <property type="match status" value="1"/>
</dbReference>
<feature type="domain" description="C2H2-type" evidence="14">
    <location>
        <begin position="278"/>
        <end position="305"/>
    </location>
</feature>
<feature type="domain" description="BTB" evidence="13">
    <location>
        <begin position="37"/>
        <end position="102"/>
    </location>
</feature>
<dbReference type="PROSITE" id="PS50157">
    <property type="entry name" value="ZINC_FINGER_C2H2_2"/>
    <property type="match status" value="8"/>
</dbReference>
<protein>
    <submittedName>
        <fullName evidence="15">Zinc finger and BTB domain containing 24</fullName>
    </submittedName>
</protein>
<dbReference type="GO" id="GO:0005634">
    <property type="term" value="C:nucleus"/>
    <property type="evidence" value="ECO:0007669"/>
    <property type="project" value="UniProtKB-SubCell"/>
</dbReference>
<evidence type="ECO:0000256" key="12">
    <source>
        <dbReference type="SAM" id="MobiDB-lite"/>
    </source>
</evidence>
<evidence type="ECO:0000256" key="11">
    <source>
        <dbReference type="PROSITE-ProRule" id="PRU00042"/>
    </source>
</evidence>
<feature type="domain" description="C2H2-type" evidence="14">
    <location>
        <begin position="334"/>
        <end position="361"/>
    </location>
</feature>
<keyword evidence="8" id="KW-0238">DNA-binding</keyword>
<evidence type="ECO:0000256" key="8">
    <source>
        <dbReference type="ARBA" id="ARBA00023125"/>
    </source>
</evidence>
<dbReference type="OrthoDB" id="6365676at2759"/>
<comment type="similarity">
    <text evidence="2">Belongs to the krueppel C2H2-type zinc-finger protein family.</text>
</comment>
<dbReference type="SMART" id="SM00225">
    <property type="entry name" value="BTB"/>
    <property type="match status" value="1"/>
</dbReference>
<dbReference type="FunFam" id="3.30.160.60:FF:000624">
    <property type="entry name" value="zinc finger protein 697"/>
    <property type="match status" value="1"/>
</dbReference>
<dbReference type="GO" id="GO:0003677">
    <property type="term" value="F:DNA binding"/>
    <property type="evidence" value="ECO:0007669"/>
    <property type="project" value="UniProtKB-KW"/>
</dbReference>
<evidence type="ECO:0000256" key="5">
    <source>
        <dbReference type="ARBA" id="ARBA00022771"/>
    </source>
</evidence>
<reference evidence="15 16" key="1">
    <citation type="journal article" date="2011" name="Genome Biol. Evol.">
        <title>Integration of the genetic map and genome assembly of fugu facilitates insights into distinct features of genome evolution in teleosts and mammals.</title>
        <authorList>
            <person name="Kai W."/>
            <person name="Kikuchi K."/>
            <person name="Tohari S."/>
            <person name="Chew A.K."/>
            <person name="Tay A."/>
            <person name="Fujiwara A."/>
            <person name="Hosoya S."/>
            <person name="Suetake H."/>
            <person name="Naruse K."/>
            <person name="Brenner S."/>
            <person name="Suzuki Y."/>
            <person name="Venkatesh B."/>
        </authorList>
    </citation>
    <scope>NUCLEOTIDE SEQUENCE [LARGE SCALE GENOMIC DNA]</scope>
</reference>
<keyword evidence="6" id="KW-0862">Zinc</keyword>
<name>A0A3B5K3D0_TAKRU</name>
<organism evidence="15 16">
    <name type="scientific">Takifugu rubripes</name>
    <name type="common">Japanese pufferfish</name>
    <name type="synonym">Fugu rubripes</name>
    <dbReference type="NCBI Taxonomy" id="31033"/>
    <lineage>
        <taxon>Eukaryota</taxon>
        <taxon>Metazoa</taxon>
        <taxon>Chordata</taxon>
        <taxon>Craniata</taxon>
        <taxon>Vertebrata</taxon>
        <taxon>Euteleostomi</taxon>
        <taxon>Actinopterygii</taxon>
        <taxon>Neopterygii</taxon>
        <taxon>Teleostei</taxon>
        <taxon>Neoteleostei</taxon>
        <taxon>Acanthomorphata</taxon>
        <taxon>Eupercaria</taxon>
        <taxon>Tetraodontiformes</taxon>
        <taxon>Tetradontoidea</taxon>
        <taxon>Tetraodontidae</taxon>
        <taxon>Takifugu</taxon>
    </lineage>
</organism>
<feature type="domain" description="C2H2-type" evidence="14">
    <location>
        <begin position="306"/>
        <end position="333"/>
    </location>
</feature>
<dbReference type="AlphaFoldDB" id="A0A3B5K3D0"/>
<dbReference type="Gene3D" id="3.30.710.10">
    <property type="entry name" value="Potassium Channel Kv1.1, Chain A"/>
    <property type="match status" value="1"/>
</dbReference>
<dbReference type="InterPro" id="IPR011333">
    <property type="entry name" value="SKP1/BTB/POZ_sf"/>
</dbReference>
<dbReference type="RefSeq" id="XP_029685474.1">
    <property type="nucleotide sequence ID" value="XM_029829614.1"/>
</dbReference>
<evidence type="ECO:0000256" key="2">
    <source>
        <dbReference type="ARBA" id="ARBA00006991"/>
    </source>
</evidence>
<sequence length="696" mass="77675">MSQKAPTTSSMMALHSDSHKQSILSKFNKLRKKDLLCDITLVVEDVHFKAHRALLAASSDYFSLMFTADGAKGPLYQLQGMEPRMFAALLEFIYSAQVSVEPSAIEQLLAIARLMEVHELVKVLAELTSSSASRGEEIMAGPAGAQQLSKRKRGRPRKNVPMELTVEEERTAQSERHKEIQAGEKDSDDELANFHNKGDADYNPAACRQSKRHIRAPLKYKRFKAGGDTTAAGKDAGKRGRKRKYPAKEARCEDCDKVFKNHLFLKIHLRTHTGEKPFCCQVCGKAFTQKHTLLAHQRIHTGEKPFVCSVCSKALSSKHTLQEHMNLHEEKKSFKCEKCGKTFTQKRQLKSHYRVHTGKSLPECAQCHHKFMDTAQLKKHLRTHTGEKPFTCEICGKCFTTKSTLQTHIRIHKGEKPYTCNLCQKSFSDPSARRRHVMSHSGKKPFTCSFCSLSFTRLDNLKTHTKSHNKERAAATEAQPDSTEAPTTEVRNVLQLQQFQLPSGSEQEIQLVVTGDVENINFVPTQDQEISIITSTEGEATESSHSRLTLLTQPSGNVALVAQGGVVEPSPHIQTINMLEGQMTHQPEQMHVITLSKEAMEHLQAHHGPPQPIQVAQRPIQQLQVMQQSMEPGSSRGSSSGEKPSQAIHISSQSSQPISISQTSEQISSHHIQGQMFQIQAGTVSYLYTTGVPQES</sequence>
<dbReference type="InterPro" id="IPR036236">
    <property type="entry name" value="Znf_C2H2_sf"/>
</dbReference>
<evidence type="ECO:0000256" key="4">
    <source>
        <dbReference type="ARBA" id="ARBA00022737"/>
    </source>
</evidence>
<dbReference type="GeneTree" id="ENSGT00940000159373"/>
<dbReference type="GO" id="GO:0000981">
    <property type="term" value="F:DNA-binding transcription factor activity, RNA polymerase II-specific"/>
    <property type="evidence" value="ECO:0007669"/>
    <property type="project" value="TreeGrafter"/>
</dbReference>
<keyword evidence="5 11" id="KW-0863">Zinc-finger</keyword>
<dbReference type="SUPFAM" id="SSF57667">
    <property type="entry name" value="beta-beta-alpha zinc fingers"/>
    <property type="match status" value="4"/>
</dbReference>
<dbReference type="GeneID" id="101072296"/>
<feature type="domain" description="C2H2-type" evidence="14">
    <location>
        <begin position="390"/>
        <end position="417"/>
    </location>
</feature>
<keyword evidence="3" id="KW-0479">Metal-binding</keyword>
<dbReference type="FunCoup" id="A0A3B5K3D0">
    <property type="interactions" value="874"/>
</dbReference>
<dbReference type="FunFam" id="3.30.160.60:FF:001506">
    <property type="entry name" value="Zinc finger protein"/>
    <property type="match status" value="1"/>
</dbReference>
<feature type="region of interest" description="Disordered" evidence="12">
    <location>
        <begin position="625"/>
        <end position="671"/>
    </location>
</feature>
<feature type="domain" description="C2H2-type" evidence="14">
    <location>
        <begin position="362"/>
        <end position="389"/>
    </location>
</feature>
<dbReference type="GO" id="GO:0008270">
    <property type="term" value="F:zinc ion binding"/>
    <property type="evidence" value="ECO:0007669"/>
    <property type="project" value="UniProtKB-KW"/>
</dbReference>
<feature type="compositionally biased region" description="Basic residues" evidence="12">
    <location>
        <begin position="149"/>
        <end position="158"/>
    </location>
</feature>
<feature type="domain" description="C2H2-type" evidence="14">
    <location>
        <begin position="418"/>
        <end position="445"/>
    </location>
</feature>
<keyword evidence="7" id="KW-0805">Transcription regulation</keyword>
<dbReference type="Proteomes" id="UP000005226">
    <property type="component" value="Chromosome 2"/>
</dbReference>
<dbReference type="FunFam" id="3.30.160.60:FF:000065">
    <property type="entry name" value="B-cell CLL/lymphoma 6, member B"/>
    <property type="match status" value="1"/>
</dbReference>
<dbReference type="SUPFAM" id="SSF54695">
    <property type="entry name" value="POZ domain"/>
    <property type="match status" value="1"/>
</dbReference>
<dbReference type="Pfam" id="PF00096">
    <property type="entry name" value="zf-C2H2"/>
    <property type="match status" value="7"/>
</dbReference>
<feature type="domain" description="C2H2-type" evidence="14">
    <location>
        <begin position="446"/>
        <end position="473"/>
    </location>
</feature>
<feature type="compositionally biased region" description="Low complexity" evidence="12">
    <location>
        <begin position="633"/>
        <end position="671"/>
    </location>
</feature>
<feature type="region of interest" description="Disordered" evidence="12">
    <location>
        <begin position="466"/>
        <end position="486"/>
    </location>
</feature>
<evidence type="ECO:0000256" key="10">
    <source>
        <dbReference type="ARBA" id="ARBA00023242"/>
    </source>
</evidence>
<evidence type="ECO:0000313" key="15">
    <source>
        <dbReference type="Ensembl" id="ENSTRUP00000050494.1"/>
    </source>
</evidence>
<feature type="compositionally biased region" description="Basic and acidic residues" evidence="12">
    <location>
        <begin position="167"/>
        <end position="185"/>
    </location>
</feature>
<reference evidence="15" key="2">
    <citation type="submission" date="2025-08" db="UniProtKB">
        <authorList>
            <consortium name="Ensembl"/>
        </authorList>
    </citation>
    <scope>IDENTIFICATION</scope>
</reference>
<dbReference type="PROSITE" id="PS00028">
    <property type="entry name" value="ZINC_FINGER_C2H2_1"/>
    <property type="match status" value="8"/>
</dbReference>
<evidence type="ECO:0000256" key="1">
    <source>
        <dbReference type="ARBA" id="ARBA00004123"/>
    </source>
</evidence>
<keyword evidence="16" id="KW-1185">Reference proteome</keyword>
<keyword evidence="4" id="KW-0677">Repeat</keyword>
<dbReference type="InParanoid" id="A0A3B5K3D0"/>
<feature type="region of interest" description="Disordered" evidence="12">
    <location>
        <begin position="135"/>
        <end position="208"/>
    </location>
</feature>
<dbReference type="RefSeq" id="XP_011618187.1">
    <property type="nucleotide sequence ID" value="XM_011619885.2"/>
</dbReference>
<evidence type="ECO:0000256" key="7">
    <source>
        <dbReference type="ARBA" id="ARBA00023015"/>
    </source>
</evidence>
<dbReference type="FunFam" id="3.30.160.60:FF:000925">
    <property type="entry name" value="Zinc finger protein 668"/>
    <property type="match status" value="1"/>
</dbReference>
<keyword evidence="10" id="KW-0539">Nucleus</keyword>
<evidence type="ECO:0000259" key="14">
    <source>
        <dbReference type="PROSITE" id="PS50157"/>
    </source>
</evidence>
<dbReference type="Pfam" id="PF00651">
    <property type="entry name" value="BTB"/>
    <property type="match status" value="1"/>
</dbReference>
<dbReference type="Ensembl" id="ENSTRUT00000056850.2">
    <property type="protein sequence ID" value="ENSTRUP00000050494.1"/>
    <property type="gene ID" value="ENSTRUG00000020236.2"/>
</dbReference>
<dbReference type="SMART" id="SM00355">
    <property type="entry name" value="ZnF_C2H2"/>
    <property type="match status" value="8"/>
</dbReference>
<reference evidence="15" key="3">
    <citation type="submission" date="2025-09" db="UniProtKB">
        <authorList>
            <consortium name="Ensembl"/>
        </authorList>
    </citation>
    <scope>IDENTIFICATION</scope>
</reference>
<evidence type="ECO:0000256" key="9">
    <source>
        <dbReference type="ARBA" id="ARBA00023163"/>
    </source>
</evidence>
<dbReference type="OMA" id="SNHHIQG"/>
<dbReference type="FunFam" id="3.30.160.60:FF:002343">
    <property type="entry name" value="Zinc finger protein 33A"/>
    <property type="match status" value="1"/>
</dbReference>
<dbReference type="KEGG" id="tru:101072296"/>
<feature type="domain" description="C2H2-type" evidence="14">
    <location>
        <begin position="250"/>
        <end position="277"/>
    </location>
</feature>
<evidence type="ECO:0000256" key="3">
    <source>
        <dbReference type="ARBA" id="ARBA00022723"/>
    </source>
</evidence>
<dbReference type="InterPro" id="IPR000210">
    <property type="entry name" value="BTB/POZ_dom"/>
</dbReference>
<dbReference type="PANTHER" id="PTHR24394:SF44">
    <property type="entry name" value="ZINC FINGER PROTEIN 271-LIKE"/>
    <property type="match status" value="1"/>
</dbReference>